<keyword evidence="2" id="KW-1185">Reference proteome</keyword>
<dbReference type="Pfam" id="PF12305">
    <property type="entry name" value="DUF3630"/>
    <property type="match status" value="1"/>
</dbReference>
<evidence type="ECO:0008006" key="3">
    <source>
        <dbReference type="Google" id="ProtNLM"/>
    </source>
</evidence>
<dbReference type="AlphaFoldDB" id="K2JD22"/>
<accession>K2JD22</accession>
<dbReference type="EMBL" id="AMRI01000013">
    <property type="protein sequence ID" value="EKE73003.1"/>
    <property type="molecule type" value="Genomic_DNA"/>
</dbReference>
<dbReference type="OrthoDB" id="6389032at2"/>
<reference evidence="1 2" key="1">
    <citation type="journal article" date="2012" name="J. Bacteriol.">
        <title>Genome Sequence of Gallaecimonas xiamenensis Type Strain 3-C-1.</title>
        <authorList>
            <person name="Lai Q."/>
            <person name="Wang L."/>
            <person name="Wang W."/>
            <person name="Shao Z."/>
        </authorList>
    </citation>
    <scope>NUCLEOTIDE SEQUENCE [LARGE SCALE GENOMIC DNA]</scope>
    <source>
        <strain evidence="1 2">3-C-1</strain>
    </source>
</reference>
<proteinExistence type="predicted"/>
<organism evidence="1 2">
    <name type="scientific">Gallaecimonas xiamenensis 3-C-1</name>
    <dbReference type="NCBI Taxonomy" id="745411"/>
    <lineage>
        <taxon>Bacteria</taxon>
        <taxon>Pseudomonadati</taxon>
        <taxon>Pseudomonadota</taxon>
        <taxon>Gammaproteobacteria</taxon>
        <taxon>Enterobacterales</taxon>
        <taxon>Gallaecimonadaceae</taxon>
        <taxon>Gallaecimonas</taxon>
    </lineage>
</organism>
<sequence length="91" mass="10541">MAFDQDNATLLLPLDTDWERFADDIQPWLARLELTVLRQESGADRHQWWVSFEGTELRLEYEDLSASTWLAAEDDEGLEVLAFLAKWAKLG</sequence>
<dbReference type="InterPro" id="IPR022080">
    <property type="entry name" value="DUF3630"/>
</dbReference>
<gene>
    <name evidence="1" type="ORF">B3C1_10317</name>
</gene>
<name>K2JD22_9GAMM</name>
<protein>
    <recommendedName>
        <fullName evidence="3">DUF3630 domain-containing protein</fullName>
    </recommendedName>
</protein>
<comment type="caution">
    <text evidence="1">The sequence shown here is derived from an EMBL/GenBank/DDBJ whole genome shotgun (WGS) entry which is preliminary data.</text>
</comment>
<dbReference type="STRING" id="745411.B3C1_10317"/>
<evidence type="ECO:0000313" key="2">
    <source>
        <dbReference type="Proteomes" id="UP000006755"/>
    </source>
</evidence>
<dbReference type="Proteomes" id="UP000006755">
    <property type="component" value="Unassembled WGS sequence"/>
</dbReference>
<evidence type="ECO:0000313" key="1">
    <source>
        <dbReference type="EMBL" id="EKE73003.1"/>
    </source>
</evidence>
<dbReference type="RefSeq" id="WP_008484683.1">
    <property type="nucleotide sequence ID" value="NZ_AMRI01000013.1"/>
</dbReference>